<dbReference type="SUPFAM" id="SSF55021">
    <property type="entry name" value="ACT-like"/>
    <property type="match status" value="1"/>
</dbReference>
<reference evidence="3 4" key="1">
    <citation type="submission" date="2017-12" db="EMBL/GenBank/DDBJ databases">
        <title>Genome Sequence of a Multidrug-Resistant Candida haemulonii Isolate from a Patient with Chronic Leg Ulcers in Israel.</title>
        <authorList>
            <person name="Chow N.A."/>
            <person name="Gade L."/>
            <person name="Batra D."/>
            <person name="Rowe L.A."/>
            <person name="Ben-Ami R."/>
            <person name="Loparev V.N."/>
            <person name="Litvintseva A.P."/>
        </authorList>
    </citation>
    <scope>NUCLEOTIDE SEQUENCE [LARGE SCALE GENOMIC DNA]</scope>
    <source>
        <strain evidence="3 4">B11899</strain>
    </source>
</reference>
<dbReference type="Gene3D" id="3.30.2130.10">
    <property type="entry name" value="VC0802-like"/>
    <property type="match status" value="2"/>
</dbReference>
<dbReference type="GeneID" id="37007133"/>
<evidence type="ECO:0000259" key="2">
    <source>
        <dbReference type="Pfam" id="PF13840"/>
    </source>
</evidence>
<dbReference type="EMBL" id="PKFO01000003">
    <property type="protein sequence ID" value="PVH20023.1"/>
    <property type="molecule type" value="Genomic_DNA"/>
</dbReference>
<dbReference type="InterPro" id="IPR027795">
    <property type="entry name" value="CASTOR_ACT_dom"/>
</dbReference>
<dbReference type="RefSeq" id="XP_025340963.1">
    <property type="nucleotide sequence ID" value="XM_025485498.1"/>
</dbReference>
<organism evidence="3 4">
    <name type="scientific">Candidozyma haemuli</name>
    <dbReference type="NCBI Taxonomy" id="45357"/>
    <lineage>
        <taxon>Eukaryota</taxon>
        <taxon>Fungi</taxon>
        <taxon>Dikarya</taxon>
        <taxon>Ascomycota</taxon>
        <taxon>Saccharomycotina</taxon>
        <taxon>Pichiomycetes</taxon>
        <taxon>Metschnikowiaceae</taxon>
        <taxon>Candidozyma</taxon>
    </lineage>
</organism>
<sequence>MSNQVHLSPTKLSILSIPRDKVWLFTAPILRLLKDEAQKSNSQSVQGDDSEQDEDDLSDDESSDNSNSGSVSGDQLARRESLKRSKSDNGVDNSSKPAQSTAPSSASELESSDDDDEEEAIFFHVALTPTECTVICSSAVFQDAFDEPLKICKQLDYADVVAVEEPFINLQVDSDGESHTSSRILELTRPLSENDIPLFFLSSHFTDIVLIPHKAKDEVVRILGSKQFEFSDVSNSYFVNTVSGVESKIRHLDINSSELEEKTLKLFENNGISPKINRKQKLLLTGARPGRVKDAIEKAAMCIGSGSLPDYFVITRTSLNELSLILPGSARKRAAMGYDFKSIIGSAQDIILPIAIDLRKLPLDLTGIVAGLASRILSSCEASIEMNYLSMARSGVVMIPEENLGSVAQVVNSINYRE</sequence>
<dbReference type="GO" id="GO:0006520">
    <property type="term" value="P:amino acid metabolic process"/>
    <property type="evidence" value="ECO:0007669"/>
    <property type="project" value="UniProtKB-ARBA"/>
</dbReference>
<name>A0A2V1ARW8_9ASCO</name>
<dbReference type="InterPro" id="IPR045865">
    <property type="entry name" value="ACT-like_dom_sf"/>
</dbReference>
<dbReference type="GO" id="GO:0046394">
    <property type="term" value="P:carboxylic acid biosynthetic process"/>
    <property type="evidence" value="ECO:0007669"/>
    <property type="project" value="UniProtKB-ARBA"/>
</dbReference>
<proteinExistence type="predicted"/>
<dbReference type="Proteomes" id="UP000244309">
    <property type="component" value="Unassembled WGS sequence"/>
</dbReference>
<feature type="compositionally biased region" description="Basic and acidic residues" evidence="1">
    <location>
        <begin position="76"/>
        <end position="89"/>
    </location>
</feature>
<dbReference type="InterPro" id="IPR051719">
    <property type="entry name" value="CASTOR_mTORC1"/>
</dbReference>
<feature type="region of interest" description="Disordered" evidence="1">
    <location>
        <begin position="35"/>
        <end position="114"/>
    </location>
</feature>
<gene>
    <name evidence="3" type="ORF">CXQ85_001802</name>
</gene>
<evidence type="ECO:0000256" key="1">
    <source>
        <dbReference type="SAM" id="MobiDB-lite"/>
    </source>
</evidence>
<feature type="domain" description="CASTOR ACT" evidence="2">
    <location>
        <begin position="163"/>
        <end position="223"/>
    </location>
</feature>
<dbReference type="VEuPathDB" id="FungiDB:CXQ85_001802"/>
<keyword evidence="4" id="KW-1185">Reference proteome</keyword>
<evidence type="ECO:0000313" key="4">
    <source>
        <dbReference type="Proteomes" id="UP000244309"/>
    </source>
</evidence>
<accession>A0A2V1ARW8</accession>
<protein>
    <recommendedName>
        <fullName evidence="2">CASTOR ACT domain-containing protein</fullName>
    </recommendedName>
</protein>
<comment type="caution">
    <text evidence="3">The sequence shown here is derived from an EMBL/GenBank/DDBJ whole genome shotgun (WGS) entry which is preliminary data.</text>
</comment>
<dbReference type="OrthoDB" id="58529at2759"/>
<feature type="compositionally biased region" description="Polar residues" evidence="1">
    <location>
        <begin position="90"/>
        <end position="103"/>
    </location>
</feature>
<dbReference type="Pfam" id="PF13840">
    <property type="entry name" value="ACT_7"/>
    <property type="match status" value="2"/>
</dbReference>
<dbReference type="AlphaFoldDB" id="A0A2V1ARW8"/>
<feature type="compositionally biased region" description="Acidic residues" evidence="1">
    <location>
        <begin position="48"/>
        <end position="63"/>
    </location>
</feature>
<dbReference type="PANTHER" id="PTHR31131:SF6">
    <property type="entry name" value="CASTOR ACT DOMAIN-CONTAINING PROTEIN"/>
    <property type="match status" value="1"/>
</dbReference>
<feature type="compositionally biased region" description="Low complexity" evidence="1">
    <location>
        <begin position="64"/>
        <end position="74"/>
    </location>
</feature>
<evidence type="ECO:0000313" key="3">
    <source>
        <dbReference type="EMBL" id="PVH20023.1"/>
    </source>
</evidence>
<dbReference type="PANTHER" id="PTHR31131">
    <property type="entry name" value="CHROMOSOME 1, WHOLE GENOME SHOTGUN SEQUENCE"/>
    <property type="match status" value="1"/>
</dbReference>
<feature type="domain" description="CASTOR ACT" evidence="2">
    <location>
        <begin position="347"/>
        <end position="410"/>
    </location>
</feature>